<dbReference type="PANTHER" id="PTHR11547">
    <property type="entry name" value="ARGININE OR CREATINE KINASE"/>
    <property type="match status" value="1"/>
</dbReference>
<accession>A0AAE3DL33</accession>
<feature type="domain" description="Phosphagen kinase C-terminal" evidence="6">
    <location>
        <begin position="14"/>
        <end position="245"/>
    </location>
</feature>
<evidence type="ECO:0000259" key="6">
    <source>
        <dbReference type="PROSITE" id="PS51510"/>
    </source>
</evidence>
<keyword evidence="1 5" id="KW-0808">Transferase</keyword>
<dbReference type="InterPro" id="IPR023660">
    <property type="entry name" value="Arg_Kinase"/>
</dbReference>
<feature type="binding site" evidence="5">
    <location>
        <begin position="198"/>
        <end position="203"/>
    </location>
    <ligand>
        <name>ATP</name>
        <dbReference type="ChEBI" id="CHEBI:30616"/>
    </ligand>
</feature>
<dbReference type="GO" id="GO:0046314">
    <property type="term" value="P:phosphocreatine biosynthetic process"/>
    <property type="evidence" value="ECO:0007669"/>
    <property type="project" value="InterPro"/>
</dbReference>
<evidence type="ECO:0000313" key="8">
    <source>
        <dbReference type="Proteomes" id="UP001198962"/>
    </source>
</evidence>
<dbReference type="EMBL" id="JAJEPU010000017">
    <property type="protein sequence ID" value="MCC2164671.1"/>
    <property type="molecule type" value="Genomic_DNA"/>
</dbReference>
<name>A0AAE3DL33_9FIRM</name>
<evidence type="ECO:0000313" key="7">
    <source>
        <dbReference type="EMBL" id="MCC2164671.1"/>
    </source>
</evidence>
<dbReference type="SUPFAM" id="SSF55931">
    <property type="entry name" value="Glutamine synthetase/guanido kinase"/>
    <property type="match status" value="1"/>
</dbReference>
<comment type="caution">
    <text evidence="5">Lacks conserved residue(s) required for the propagation of feature annotation.</text>
</comment>
<organism evidence="7 8">
    <name type="scientific">Brotaphodocola catenula</name>
    <dbReference type="NCBI Taxonomy" id="2885361"/>
    <lineage>
        <taxon>Bacteria</taxon>
        <taxon>Bacillati</taxon>
        <taxon>Bacillota</taxon>
        <taxon>Clostridia</taxon>
        <taxon>Lachnospirales</taxon>
        <taxon>Lachnospiraceae</taxon>
        <taxon>Brotaphodocola</taxon>
    </lineage>
</organism>
<keyword evidence="2 5" id="KW-0547">Nucleotide-binding</keyword>
<protein>
    <submittedName>
        <fullName evidence="7">ATP--guanido phosphotransferase</fullName>
    </submittedName>
</protein>
<dbReference type="PANTHER" id="PTHR11547:SF38">
    <property type="entry name" value="ARGININE KINASE 1-RELATED"/>
    <property type="match status" value="1"/>
</dbReference>
<sequence>MLKWYEEMDGSHPGIVSSRVRLARNWNQYVFPSKLSPKEGAEMIRRLESGLRDLGSLDGKIYHYVDLGEISEIDRKAMREHRLFNSAIAGKRTPTGIILSEEEDTGILLNGTDHIRLQVLAGGFHLEELWKHADKIDDYISERFEYAFDEKYGYLTAYPTNVGTGMRASVVLHLPTLSRGKRFNGLVAEMGRFGVAVKGVYGEGEENDGALYEVYNQKTLGLSEQDILNMVRRVALQLESQEIQVRHMALDKHRLEWEDEAYRAYGVLKYARRLSAKDAMTLLSQLMTGMRDGTLNMQEPCPVYRLMLGIQPATLQGLVRKPLEKEELDVARAAYLRSQLPELV</sequence>
<feature type="binding site" evidence="5">
    <location>
        <position position="116"/>
    </location>
    <ligand>
        <name>ATP</name>
        <dbReference type="ChEBI" id="CHEBI:30616"/>
    </ligand>
</feature>
<evidence type="ECO:0000256" key="2">
    <source>
        <dbReference type="ARBA" id="ARBA00022741"/>
    </source>
</evidence>
<dbReference type="Gene3D" id="3.30.590.10">
    <property type="entry name" value="Glutamine synthetase/guanido kinase, catalytic domain"/>
    <property type="match status" value="1"/>
</dbReference>
<dbReference type="RefSeq" id="WP_308451241.1">
    <property type="nucleotide sequence ID" value="NZ_JAJEPU010000017.1"/>
</dbReference>
<evidence type="ECO:0000256" key="4">
    <source>
        <dbReference type="ARBA" id="ARBA00022840"/>
    </source>
</evidence>
<evidence type="ECO:0000256" key="5">
    <source>
        <dbReference type="PROSITE-ProRule" id="PRU00843"/>
    </source>
</evidence>
<keyword evidence="4 5" id="KW-0067">ATP-binding</keyword>
<evidence type="ECO:0000256" key="3">
    <source>
        <dbReference type="ARBA" id="ARBA00022777"/>
    </source>
</evidence>
<keyword evidence="3 5" id="KW-0418">Kinase</keyword>
<feature type="binding site" evidence="5">
    <location>
        <begin position="17"/>
        <end position="21"/>
    </location>
    <ligand>
        <name>ATP</name>
        <dbReference type="ChEBI" id="CHEBI:30616"/>
    </ligand>
</feature>
<dbReference type="AlphaFoldDB" id="A0AAE3DL33"/>
<dbReference type="GO" id="GO:0004111">
    <property type="term" value="F:creatine kinase activity"/>
    <property type="evidence" value="ECO:0007669"/>
    <property type="project" value="InterPro"/>
</dbReference>
<comment type="similarity">
    <text evidence="5">Belongs to the ATP:guanido phosphotransferase family.</text>
</comment>
<keyword evidence="8" id="KW-1185">Reference proteome</keyword>
<dbReference type="GO" id="GO:0005615">
    <property type="term" value="C:extracellular space"/>
    <property type="evidence" value="ECO:0007669"/>
    <property type="project" value="TreeGrafter"/>
</dbReference>
<dbReference type="Pfam" id="PF00217">
    <property type="entry name" value="ATP-gua_Ptrans"/>
    <property type="match status" value="1"/>
</dbReference>
<evidence type="ECO:0000256" key="1">
    <source>
        <dbReference type="ARBA" id="ARBA00022679"/>
    </source>
</evidence>
<dbReference type="CDD" id="cd07930">
    <property type="entry name" value="bacterial_phosphagen_kinase"/>
    <property type="match status" value="1"/>
</dbReference>
<dbReference type="PROSITE" id="PS51510">
    <property type="entry name" value="PHOSPHAGEN_KINASE_C"/>
    <property type="match status" value="1"/>
</dbReference>
<comment type="caution">
    <text evidence="7">The sequence shown here is derived from an EMBL/GenBank/DDBJ whole genome shotgun (WGS) entry which is preliminary data.</text>
</comment>
<dbReference type="Proteomes" id="UP001198962">
    <property type="component" value="Unassembled WGS sequence"/>
</dbReference>
<feature type="binding site" evidence="5">
    <location>
        <begin position="167"/>
        <end position="171"/>
    </location>
    <ligand>
        <name>ATP</name>
        <dbReference type="ChEBI" id="CHEBI:30616"/>
    </ligand>
</feature>
<dbReference type="GO" id="GO:0005524">
    <property type="term" value="F:ATP binding"/>
    <property type="evidence" value="ECO:0007669"/>
    <property type="project" value="UniProtKB-UniRule"/>
</dbReference>
<dbReference type="InterPro" id="IPR022414">
    <property type="entry name" value="ATP-guanido_PTrfase_cat"/>
</dbReference>
<proteinExistence type="inferred from homology"/>
<reference evidence="7" key="1">
    <citation type="submission" date="2021-10" db="EMBL/GenBank/DDBJ databases">
        <title>Anaerobic single-cell dispensing facilitates the cultivation of human gut bacteria.</title>
        <authorList>
            <person name="Afrizal A."/>
        </authorList>
    </citation>
    <scope>NUCLEOTIDE SEQUENCE</scope>
    <source>
        <strain evidence="7">CLA-AA-H274</strain>
    </source>
</reference>
<dbReference type="InterPro" id="IPR000749">
    <property type="entry name" value="ATP-guanido_PTrfase"/>
</dbReference>
<dbReference type="InterPro" id="IPR014746">
    <property type="entry name" value="Gln_synth/guanido_kin_cat_dom"/>
</dbReference>
<gene>
    <name evidence="7" type="ORF">LKD32_07215</name>
</gene>